<organism evidence="1">
    <name type="scientific">Siphoviridae sp. ctcUB23</name>
    <dbReference type="NCBI Taxonomy" id="2825573"/>
    <lineage>
        <taxon>Viruses</taxon>
        <taxon>Duplodnaviria</taxon>
        <taxon>Heunggongvirae</taxon>
        <taxon>Uroviricota</taxon>
        <taxon>Caudoviricetes</taxon>
    </lineage>
</organism>
<name>A0A8S5PIN4_9CAUD</name>
<evidence type="ECO:0000313" key="1">
    <source>
        <dbReference type="EMBL" id="DAE07063.1"/>
    </source>
</evidence>
<sequence length="1305" mass="144410">MELTIHSKNQALKLTVSPSDNSTRQKTLMSDHVLNLTFTAFECVRIEVLDYVDFAGVRFWAMEEYVPKEVSTVEWEYNCKFYGIEDLIGQALVLELTDGKNDPVFSLTAPAREHMALIVANINRKLGVTDWKVGEVISTENITIDYQGTYCDEALSKLADETESEFWFDGQTVNLCRCEYGEEITLGYDNGLTSLDRQAADNIQFFTRLFPIGSSRNIDPDEYGYSRLQLPSKMAYVEQNIEQGIVEYYEEEAFSGIYPRRVGTISSVRSEEKTGEDGDPFTIYYFKDSEIPFDPNDYELPGLVKQVTFQSGELNGRDFEVNYDSRKQEFEIITQWPYDDDTQLPGGVLIPKEGDSYILWNIKMPAEYYPLAEKEYAEAVDVYMQKHNKDRFVYKGGTDYVDLEKRALNIDIGQRVRLESAKYFPATGYRSSRITSITQNILRPTEMDLEISDVLGKGYRNKVDDELSEIRHYAQTASSALPDIVRSWESTPASDFNLFSSKRSMKEFLNKRSNDTAQGLITFEQGLRIGGFKSGSTGGNIDAQGNAELLSVVVRNLLRSVSFEDGMTGSGWQLWLNELGISNLTIDRLTVRQTMSVLEMLVEKVRAVGGQMIVSAASGKIASVDMDQTGENYRLTFEMGCPFVAGDLIRCSVTNGITPKAYWVEVASVDGGIATVAVSEFEGALPAVGDEVVLMGSVDNSLRQGVISISATEDGQPRIDVLNGVSGKTLAGCLHARLGNLDGISDSWFPADGQPHGYGLYADNAFLRGHFLLTTGEDVATKFEVMENTIRTSIESVRNDFTTGESFLNNPNFGDGMRYWDTNNDIRFFTLGGKYLWLNSAPYSTKGTYAAVEEHDGRTVMCINNNYILQRGADFKTRPSYEAGLDGLLKAKPVFLTFFYRCLESGTLDIVFDGVDQTGFQYFEEFHISQEVEAGDGYRTFEGSGLWNGTGDFKLTFTGKMYLYMLMLSLDHIEDFVYSHKTLFEQTDLLVKIATESFDKDGNLINTTGLISKQDVTGLFAIDGDGTLKSFVGASTDGVFIKAGSIKLEGLVTANENFKVLEDGSVEAKNGVFRGKIEATSGTIGGFEIGQNRIGATASQSGGGGSLAIYNDFFRVGGDNGYVMFGDDVIPASSGGAFSAAGRIVNNKKNNLGIYGFDNANYGLFIDVSGATKNYGIQSNAPLMAPAFINTEAELLTFGSGSYSVDFSQHNVILLYYNDPNYGKVEVTLPTETSVASSFGVVSLPDNFAAIVTFRVRPGSKNIVLKGIYDHNENMINYELASGDSIQVLISKIDGFRYQILNHSN</sequence>
<protein>
    <submittedName>
        <fullName evidence="1">Tail protein</fullName>
    </submittedName>
</protein>
<accession>A0A8S5PIN4</accession>
<reference evidence="1" key="1">
    <citation type="journal article" date="2021" name="Proc. Natl. Acad. Sci. U.S.A.">
        <title>A Catalog of Tens of Thousands of Viruses from Human Metagenomes Reveals Hidden Associations with Chronic Diseases.</title>
        <authorList>
            <person name="Tisza M.J."/>
            <person name="Buck C.B."/>
        </authorList>
    </citation>
    <scope>NUCLEOTIDE SEQUENCE</scope>
    <source>
        <strain evidence="1">CtcUB23</strain>
    </source>
</reference>
<proteinExistence type="predicted"/>
<dbReference type="EMBL" id="BK015445">
    <property type="protein sequence ID" value="DAE07063.1"/>
    <property type="molecule type" value="Genomic_DNA"/>
</dbReference>